<keyword evidence="1" id="KW-0479">Metal-binding</keyword>
<dbReference type="GO" id="GO:0008270">
    <property type="term" value="F:zinc ion binding"/>
    <property type="evidence" value="ECO:0007669"/>
    <property type="project" value="UniProtKB-KW"/>
</dbReference>
<organism evidence="5">
    <name type="scientific">Schizaphis graminum</name>
    <name type="common">Green bug aphid</name>
    <dbReference type="NCBI Taxonomy" id="13262"/>
    <lineage>
        <taxon>Eukaryota</taxon>
        <taxon>Metazoa</taxon>
        <taxon>Ecdysozoa</taxon>
        <taxon>Arthropoda</taxon>
        <taxon>Hexapoda</taxon>
        <taxon>Insecta</taxon>
        <taxon>Pterygota</taxon>
        <taxon>Neoptera</taxon>
        <taxon>Paraneoptera</taxon>
        <taxon>Hemiptera</taxon>
        <taxon>Sternorrhyncha</taxon>
        <taxon>Aphidomorpha</taxon>
        <taxon>Aphidoidea</taxon>
        <taxon>Aphididae</taxon>
        <taxon>Aphidini</taxon>
        <taxon>Schizaphis</taxon>
    </lineage>
</organism>
<keyword evidence="2" id="KW-0863">Zinc-finger</keyword>
<evidence type="ECO:0000256" key="2">
    <source>
        <dbReference type="ARBA" id="ARBA00022771"/>
    </source>
</evidence>
<feature type="domain" description="FLYWCH-type" evidence="4">
    <location>
        <begin position="8"/>
        <end position="63"/>
    </location>
</feature>
<evidence type="ECO:0000256" key="3">
    <source>
        <dbReference type="ARBA" id="ARBA00022833"/>
    </source>
</evidence>
<keyword evidence="3" id="KW-0862">Zinc</keyword>
<dbReference type="Pfam" id="PF04500">
    <property type="entry name" value="FLYWCH"/>
    <property type="match status" value="1"/>
</dbReference>
<dbReference type="AlphaFoldDB" id="A0A2S2P7H2"/>
<dbReference type="InterPro" id="IPR007588">
    <property type="entry name" value="Znf_FLYWCH"/>
</dbReference>
<evidence type="ECO:0000256" key="1">
    <source>
        <dbReference type="ARBA" id="ARBA00022723"/>
    </source>
</evidence>
<evidence type="ECO:0000313" key="5">
    <source>
        <dbReference type="EMBL" id="MBY25393.1"/>
    </source>
</evidence>
<dbReference type="EMBL" id="GGMR01012774">
    <property type="protein sequence ID" value="MBY25393.1"/>
    <property type="molecule type" value="Transcribed_RNA"/>
</dbReference>
<name>A0A2S2P7H2_SCHGA</name>
<sequence>MENCQIILSERGKELILHKTNKYRFRRQRKDGIMKWLCTNKDCSASILTTSDKKSICEFSGEHICTENSVQKIERQILRENCKRKCEEDLSAKPLKIIRTELLNSAVTETVKEDIKTVRKTMYEKRRKHYPTFPKSLEMKQLIN</sequence>
<evidence type="ECO:0000259" key="4">
    <source>
        <dbReference type="Pfam" id="PF04500"/>
    </source>
</evidence>
<protein>
    <recommendedName>
        <fullName evidence="4">FLYWCH-type domain-containing protein</fullName>
    </recommendedName>
</protein>
<dbReference type="Gene3D" id="2.20.25.240">
    <property type="match status" value="1"/>
</dbReference>
<reference evidence="5" key="1">
    <citation type="submission" date="2018-04" db="EMBL/GenBank/DDBJ databases">
        <title>Transcriptome of Schizaphis graminum biotype I.</title>
        <authorList>
            <person name="Scully E.D."/>
            <person name="Geib S.M."/>
            <person name="Palmer N.A."/>
            <person name="Koch K."/>
            <person name="Bradshaw J."/>
            <person name="Heng-Moss T."/>
            <person name="Sarath G."/>
        </authorList>
    </citation>
    <scope>NUCLEOTIDE SEQUENCE</scope>
</reference>
<gene>
    <name evidence="5" type="ORF">g.156158</name>
</gene>
<proteinExistence type="predicted"/>
<accession>A0A2S2P7H2</accession>